<dbReference type="Pfam" id="PF05192">
    <property type="entry name" value="MutS_III"/>
    <property type="match status" value="1"/>
</dbReference>
<evidence type="ECO:0000256" key="6">
    <source>
        <dbReference type="ARBA" id="ARBA00022840"/>
    </source>
</evidence>
<evidence type="ECO:0000313" key="15">
    <source>
        <dbReference type="EMBL" id="KAL0261180.1"/>
    </source>
</evidence>
<feature type="chain" id="PRO_5045083819" description="3-dehydrosphinganine reductase" evidence="13">
    <location>
        <begin position="21"/>
        <end position="1268"/>
    </location>
</feature>
<comment type="caution">
    <text evidence="15">The sequence shown here is derived from an EMBL/GenBank/DDBJ whole genome shotgun (WGS) entry which is preliminary data.</text>
</comment>
<dbReference type="Pfam" id="PF00106">
    <property type="entry name" value="adh_short"/>
    <property type="match status" value="1"/>
</dbReference>
<evidence type="ECO:0000256" key="8">
    <source>
        <dbReference type="ARBA" id="ARBA00023125"/>
    </source>
</evidence>
<dbReference type="SUPFAM" id="SSF48334">
    <property type="entry name" value="DNA repair protein MutS, domain III"/>
    <property type="match status" value="1"/>
</dbReference>
<comment type="subcellular location">
    <subcellularLocation>
        <location evidence="1">Endoplasmic reticulum</location>
    </subcellularLocation>
</comment>
<dbReference type="Gene3D" id="1.10.1420.10">
    <property type="match status" value="1"/>
</dbReference>
<evidence type="ECO:0000256" key="3">
    <source>
        <dbReference type="ARBA" id="ARBA00004991"/>
    </source>
</evidence>
<dbReference type="Gene3D" id="3.40.50.720">
    <property type="entry name" value="NAD(P)-binding Rossmann-like Domain"/>
    <property type="match status" value="1"/>
</dbReference>
<comment type="function">
    <text evidence="10">Catalyzes the reduction of 3'-oxosphinganine (3-ketodihydrosphingosine/KDS) to sphinganine (dihydrosphingosine/DHS), the second step of de novo sphingolipid biosynthesis.</text>
</comment>
<evidence type="ECO:0000256" key="7">
    <source>
        <dbReference type="ARBA" id="ARBA00022919"/>
    </source>
</evidence>
<keyword evidence="13" id="KW-0732">Signal</keyword>
<evidence type="ECO:0000256" key="5">
    <source>
        <dbReference type="ARBA" id="ARBA00022741"/>
    </source>
</evidence>
<reference evidence="15 16" key="1">
    <citation type="submission" date="2024-02" db="EMBL/GenBank/DDBJ databases">
        <title>De novo assembly and annotation of 12 fungi associated with fruit tree decline syndrome in Ontario, Canada.</title>
        <authorList>
            <person name="Sulman M."/>
            <person name="Ellouze W."/>
            <person name="Ilyukhin E."/>
        </authorList>
    </citation>
    <scope>NUCLEOTIDE SEQUENCE [LARGE SCALE GENOMIC DNA]</scope>
    <source>
        <strain evidence="15 16">FDS-637</strain>
    </source>
</reference>
<evidence type="ECO:0000256" key="11">
    <source>
        <dbReference type="ARBA" id="ARBA00048930"/>
    </source>
</evidence>
<dbReference type="InterPro" id="IPR045076">
    <property type="entry name" value="MutS"/>
</dbReference>
<organism evidence="15 16">
    <name type="scientific">Diplodia seriata</name>
    <dbReference type="NCBI Taxonomy" id="420778"/>
    <lineage>
        <taxon>Eukaryota</taxon>
        <taxon>Fungi</taxon>
        <taxon>Dikarya</taxon>
        <taxon>Ascomycota</taxon>
        <taxon>Pezizomycotina</taxon>
        <taxon>Dothideomycetes</taxon>
        <taxon>Dothideomycetes incertae sedis</taxon>
        <taxon>Botryosphaeriales</taxon>
        <taxon>Botryosphaeriaceae</taxon>
        <taxon>Diplodia</taxon>
    </lineage>
</organism>
<dbReference type="EMBL" id="JAJVCZ030000004">
    <property type="protein sequence ID" value="KAL0261180.1"/>
    <property type="molecule type" value="Genomic_DNA"/>
</dbReference>
<evidence type="ECO:0000256" key="4">
    <source>
        <dbReference type="ARBA" id="ARBA00006271"/>
    </source>
</evidence>
<feature type="domain" description="DNA mismatch repair proteins mutS family" evidence="14">
    <location>
        <begin position="1073"/>
        <end position="1089"/>
    </location>
</feature>
<dbReference type="Proteomes" id="UP001430584">
    <property type="component" value="Unassembled WGS sequence"/>
</dbReference>
<evidence type="ECO:0000256" key="2">
    <source>
        <dbReference type="ARBA" id="ARBA00004760"/>
    </source>
</evidence>
<dbReference type="GeneID" id="92008961"/>
<keyword evidence="16" id="KW-1185">Reference proteome</keyword>
<dbReference type="PROSITE" id="PS00486">
    <property type="entry name" value="DNA_MISMATCH_REPAIR_2"/>
    <property type="match status" value="1"/>
</dbReference>
<comment type="pathway">
    <text evidence="2">Lipid metabolism; sphingolipid metabolism.</text>
</comment>
<proteinExistence type="inferred from homology"/>
<evidence type="ECO:0000256" key="10">
    <source>
        <dbReference type="ARBA" id="ARBA00044737"/>
    </source>
</evidence>
<keyword evidence="7" id="KW-0746">Sphingolipid metabolism</keyword>
<dbReference type="PANTHER" id="PTHR11361:SF20">
    <property type="entry name" value="MUTS PROTEIN HOMOLOG 5"/>
    <property type="match status" value="1"/>
</dbReference>
<protein>
    <recommendedName>
        <fullName evidence="9">3-dehydrosphinganine reductase</fullName>
        <ecNumber evidence="9">1.1.1.102</ecNumber>
    </recommendedName>
</protein>
<dbReference type="Pfam" id="PF00488">
    <property type="entry name" value="MutS_V"/>
    <property type="match status" value="1"/>
</dbReference>
<dbReference type="Gene3D" id="3.40.50.300">
    <property type="entry name" value="P-loop containing nucleotide triphosphate hydrolases"/>
    <property type="match status" value="1"/>
</dbReference>
<keyword evidence="5" id="KW-0547">Nucleotide-binding</keyword>
<dbReference type="CDD" id="cd08939">
    <property type="entry name" value="KDSR-like_SDR_c"/>
    <property type="match status" value="1"/>
</dbReference>
<dbReference type="PANTHER" id="PTHR11361">
    <property type="entry name" value="DNA MISMATCH REPAIR PROTEIN MUTS FAMILY MEMBER"/>
    <property type="match status" value="1"/>
</dbReference>
<dbReference type="InterPro" id="IPR007696">
    <property type="entry name" value="DNA_mismatch_repair_MutS_core"/>
</dbReference>
<dbReference type="RefSeq" id="XP_066634209.1">
    <property type="nucleotide sequence ID" value="XM_066776328.1"/>
</dbReference>
<dbReference type="InterPro" id="IPR057326">
    <property type="entry name" value="KR_dom"/>
</dbReference>
<accession>A0ABR3CLR8</accession>
<dbReference type="InterPro" id="IPR002347">
    <property type="entry name" value="SDR_fam"/>
</dbReference>
<evidence type="ECO:0000256" key="9">
    <source>
        <dbReference type="ARBA" id="ARBA00026112"/>
    </source>
</evidence>
<evidence type="ECO:0000256" key="13">
    <source>
        <dbReference type="SAM" id="SignalP"/>
    </source>
</evidence>
<dbReference type="SMART" id="SM00822">
    <property type="entry name" value="PKS_KR"/>
    <property type="match status" value="1"/>
</dbReference>
<name>A0ABR3CLR8_9PEZI</name>
<dbReference type="EC" id="1.1.1.102" evidence="9"/>
<dbReference type="CDD" id="cd03281">
    <property type="entry name" value="ABC_MSH5_euk"/>
    <property type="match status" value="1"/>
</dbReference>
<feature type="signal peptide" evidence="13">
    <location>
        <begin position="1"/>
        <end position="20"/>
    </location>
</feature>
<dbReference type="InterPro" id="IPR036291">
    <property type="entry name" value="NAD(P)-bd_dom_sf"/>
</dbReference>
<evidence type="ECO:0000256" key="1">
    <source>
        <dbReference type="ARBA" id="ARBA00004240"/>
    </source>
</evidence>
<evidence type="ECO:0000259" key="14">
    <source>
        <dbReference type="PROSITE" id="PS00486"/>
    </source>
</evidence>
<keyword evidence="6" id="KW-0067">ATP-binding</keyword>
<evidence type="ECO:0000313" key="16">
    <source>
        <dbReference type="Proteomes" id="UP001430584"/>
    </source>
</evidence>
<feature type="compositionally biased region" description="Polar residues" evidence="12">
    <location>
        <begin position="968"/>
        <end position="987"/>
    </location>
</feature>
<dbReference type="InterPro" id="IPR000432">
    <property type="entry name" value="DNA_mismatch_repair_MutS_C"/>
</dbReference>
<dbReference type="InterPro" id="IPR027417">
    <property type="entry name" value="P-loop_NTPase"/>
</dbReference>
<gene>
    <name evidence="15" type="ORF">SLS55_004876</name>
</gene>
<sequence length="1268" mass="139373">MALGLQTASSLLVVFFLVLAADIMGLFSRKNHFQVDGRTVLITGGSQGMGRGLGKLLAQKGANVVIVARNTKKLEEALEYISAAKVNPSQRFHYISADVTKPEENDRVLAEVTAWNNNQTPDIVWANAGMSIPRLLLDAPVEELRQQMDINYFATVFLAQSTLRAWTKHAASADTKPPLPRHFIMTSSSAAFVGVAGYAPYSPTKAALRNLADSLRQEVQLYNGGRLHSSGSPNPEIKIHCVCPGTITSPGHTFEQTVKHPVTMILEEGDPAQTEDEVAAVAIKELEKGYYLIATNLLAKAMRAGTLTGSPRNNWFVDTMFSWATSIAWLFIQPDLEGKVWKYVPSSLDAPSVAQSALLERLVDVTDADIDALDEIIMAVDIRERKTVGCSYYVAREEKLYLMEDMKLGDVETIDALKLQINPTVVLVGTRADDSILDKLDPERRSLGSVDGSHDQFALPYLLEIRPTVEFNYDSGKNKLTHLKVGPDQGPNVTFTIPGDVQASGAYGDEEDVGRQEHLLRLQGWINLDNRISVGCAGAVLAYVQRRRAVTFLPGDRAAADLFRVSTIEMFTLAKTMFVNMDTLLSLQILQSESHPNSHNQGPTKSSSGSKEGLSVYGLFHYLAKTPQGRILLRQYFLRPSLDPAVINKRLDAISVFLRPDNSAPVNQIVQSLKKIKNMRVTMVNLRKGVNAGPGKKQGITSGLWARIRLFAYHMLKIKDAFQEMNAGENLRIRNHILETVEFQRLAQVGRRVTDIIDFEQSEHQHRTVVRMGVDEELDNMKQTYDGIELLLSQVANHIAEGIPAVLGASINVIFFPQIGFLITVPLDPDTGHGMYEGSDQDAWERMFTSEEQVYYKNDNMREMDDHFGDLHGLICDKEIEITHNLAQYVLEFEDVFVKASDICAELDALLALAQGARMHKLARPKIVDDNVIQIKAGRHPLQELTVPSFVANDTLIVGNSEPDTEVSHGSSGIPTSERSNAPTSSAAMDGPNVLILTGPNFSGKSIYMKQVALVVYMAHVGSFVPAESARIGLTDKILTRIATRESVSRIQSAFMIDLQQVSLALNLATPRSLLVFDEFGKGTSANDGAGLVCGVFEYLLGLESKCPKVLGATHFHEIFEEGYLVHHQALQFGHMEVRVEEDRNNIDEQITYLYNFGLGRSVSSFGSICAALNGISREVVARAEQLILMSVRGEDLVSACSIMPAHERAELEEAECVARAFLAADVGLDADGDARQLLDDVLAATASTTYGSATANTDTMSTSETMS</sequence>
<keyword evidence="8" id="KW-0238">DNA-binding</keyword>
<comment type="similarity">
    <text evidence="4">Belongs to the DNA mismatch repair MutS family.</text>
</comment>
<comment type="pathway">
    <text evidence="3">Sphingolipid metabolism.</text>
</comment>
<dbReference type="InterPro" id="IPR036187">
    <property type="entry name" value="DNA_mismatch_repair_MutS_sf"/>
</dbReference>
<feature type="region of interest" description="Disordered" evidence="12">
    <location>
        <begin position="961"/>
        <end position="987"/>
    </location>
</feature>
<keyword evidence="7" id="KW-0443">Lipid metabolism</keyword>
<dbReference type="SMART" id="SM00533">
    <property type="entry name" value="MUTSd"/>
    <property type="match status" value="1"/>
</dbReference>
<dbReference type="InterPro" id="IPR045022">
    <property type="entry name" value="KDSR-like"/>
</dbReference>
<dbReference type="PRINTS" id="PR00081">
    <property type="entry name" value="GDHRDH"/>
</dbReference>
<dbReference type="SMART" id="SM00534">
    <property type="entry name" value="MUTSac"/>
    <property type="match status" value="1"/>
</dbReference>
<comment type="catalytic activity">
    <reaction evidence="11">
        <text>sphinganine + NADP(+) = 3-oxosphinganine + NADPH + H(+)</text>
        <dbReference type="Rhea" id="RHEA:22640"/>
        <dbReference type="ChEBI" id="CHEBI:15378"/>
        <dbReference type="ChEBI" id="CHEBI:57783"/>
        <dbReference type="ChEBI" id="CHEBI:57817"/>
        <dbReference type="ChEBI" id="CHEBI:58299"/>
        <dbReference type="ChEBI" id="CHEBI:58349"/>
        <dbReference type="EC" id="1.1.1.102"/>
    </reaction>
    <physiologicalReaction direction="right-to-left" evidence="11">
        <dbReference type="Rhea" id="RHEA:22642"/>
    </physiologicalReaction>
</comment>
<dbReference type="SUPFAM" id="SSF51735">
    <property type="entry name" value="NAD(P)-binding Rossmann-fold domains"/>
    <property type="match status" value="1"/>
</dbReference>
<evidence type="ECO:0000256" key="12">
    <source>
        <dbReference type="SAM" id="MobiDB-lite"/>
    </source>
</evidence>
<dbReference type="SUPFAM" id="SSF52540">
    <property type="entry name" value="P-loop containing nucleoside triphosphate hydrolases"/>
    <property type="match status" value="1"/>
</dbReference>